<sequence length="280" mass="29357">MATAVLTGGTDGIGRALAETYLGRGHDVLVIGTSQDKGEAFLAAAERAGAGGRARFLRADLSLVAENRRVVDLVTRTCPAVDVLVLGARFHRSTRVKTADGFESNFALYYLSRYLLGHGLAGHLGRAQSPTVLNFGGCGLMGPVRWNDLQLRRGYPGTGALAHGAALCDLLAVQFTRTYPGISYVLNLPGVVATSFAGEYDPATAAHVARLRTSGKPVSAAVAEILPHLDAPAAPLTAVVEGRRVATDTAAFDPADAARLHQLTERLLAQAPAQPPAAQW</sequence>
<dbReference type="RefSeq" id="WP_167984037.1">
    <property type="nucleotide sequence ID" value="NZ_JAATEJ010000013.1"/>
</dbReference>
<dbReference type="Pfam" id="PF00106">
    <property type="entry name" value="adh_short"/>
    <property type="match status" value="1"/>
</dbReference>
<organism evidence="2 3">
    <name type="scientific">Actinacidiphila epipremni</name>
    <dbReference type="NCBI Taxonomy" id="2053013"/>
    <lineage>
        <taxon>Bacteria</taxon>
        <taxon>Bacillati</taxon>
        <taxon>Actinomycetota</taxon>
        <taxon>Actinomycetes</taxon>
        <taxon>Kitasatosporales</taxon>
        <taxon>Streptomycetaceae</taxon>
        <taxon>Actinacidiphila</taxon>
    </lineage>
</organism>
<dbReference type="InterPro" id="IPR052228">
    <property type="entry name" value="Sec_Metab_Biosynth_Oxidored"/>
</dbReference>
<keyword evidence="1" id="KW-0560">Oxidoreductase</keyword>
<evidence type="ECO:0000313" key="2">
    <source>
        <dbReference type="EMBL" id="NJP45168.1"/>
    </source>
</evidence>
<dbReference type="EMBL" id="JAATEJ010000013">
    <property type="protein sequence ID" value="NJP45168.1"/>
    <property type="molecule type" value="Genomic_DNA"/>
</dbReference>
<dbReference type="Gene3D" id="3.40.50.720">
    <property type="entry name" value="NAD(P)-binding Rossmann-like Domain"/>
    <property type="match status" value="1"/>
</dbReference>
<dbReference type="Proteomes" id="UP000734511">
    <property type="component" value="Unassembled WGS sequence"/>
</dbReference>
<dbReference type="InterPro" id="IPR002347">
    <property type="entry name" value="SDR_fam"/>
</dbReference>
<dbReference type="PANTHER" id="PTHR47534:SF3">
    <property type="entry name" value="ALCOHOL DEHYDROGENASE-LIKE C-TERMINAL DOMAIN-CONTAINING PROTEIN"/>
    <property type="match status" value="1"/>
</dbReference>
<dbReference type="PANTHER" id="PTHR47534">
    <property type="entry name" value="YALI0E05731P"/>
    <property type="match status" value="1"/>
</dbReference>
<comment type="caution">
    <text evidence="2">The sequence shown here is derived from an EMBL/GenBank/DDBJ whole genome shotgun (WGS) entry which is preliminary data.</text>
</comment>
<keyword evidence="3" id="KW-1185">Reference proteome</keyword>
<evidence type="ECO:0000256" key="1">
    <source>
        <dbReference type="ARBA" id="ARBA00023002"/>
    </source>
</evidence>
<dbReference type="SUPFAM" id="SSF51735">
    <property type="entry name" value="NAD(P)-binding Rossmann-fold domains"/>
    <property type="match status" value="1"/>
</dbReference>
<dbReference type="PRINTS" id="PR00081">
    <property type="entry name" value="GDHRDH"/>
</dbReference>
<gene>
    <name evidence="2" type="ORF">HCN08_17445</name>
</gene>
<reference evidence="2 3" key="1">
    <citation type="submission" date="2020-03" db="EMBL/GenBank/DDBJ databases">
        <title>WGS of actinomycetes isolated from Thailand.</title>
        <authorList>
            <person name="Thawai C."/>
        </authorList>
    </citation>
    <scope>NUCLEOTIDE SEQUENCE [LARGE SCALE GENOMIC DNA]</scope>
    <source>
        <strain evidence="2 3">PRB2-1</strain>
    </source>
</reference>
<proteinExistence type="predicted"/>
<evidence type="ECO:0000313" key="3">
    <source>
        <dbReference type="Proteomes" id="UP000734511"/>
    </source>
</evidence>
<accession>A0ABX0ZMQ4</accession>
<dbReference type="InterPro" id="IPR036291">
    <property type="entry name" value="NAD(P)-bd_dom_sf"/>
</dbReference>
<protein>
    <submittedName>
        <fullName evidence="2">SDR family NAD(P)-dependent oxidoreductase</fullName>
    </submittedName>
</protein>
<name>A0ABX0ZMQ4_9ACTN</name>